<dbReference type="InterPro" id="IPR010099">
    <property type="entry name" value="SDR39U1"/>
</dbReference>
<keyword evidence="5" id="KW-1185">Reference proteome</keyword>
<feature type="domain" description="DUF1731" evidence="3">
    <location>
        <begin position="254"/>
        <end position="300"/>
    </location>
</feature>
<evidence type="ECO:0000313" key="5">
    <source>
        <dbReference type="Proteomes" id="UP001207116"/>
    </source>
</evidence>
<dbReference type="InterPro" id="IPR013549">
    <property type="entry name" value="DUF1731"/>
</dbReference>
<dbReference type="PANTHER" id="PTHR11092:SF0">
    <property type="entry name" value="EPIMERASE FAMILY PROTEIN SDR39U1"/>
    <property type="match status" value="1"/>
</dbReference>
<dbReference type="SUPFAM" id="SSF51735">
    <property type="entry name" value="NAD(P)-binding Rossmann-fold domains"/>
    <property type="match status" value="1"/>
</dbReference>
<feature type="domain" description="NAD-dependent epimerase/dehydratase" evidence="2">
    <location>
        <begin position="4"/>
        <end position="225"/>
    </location>
</feature>
<dbReference type="Gene3D" id="3.40.50.720">
    <property type="entry name" value="NAD(P)-binding Rossmann-like Domain"/>
    <property type="match status" value="1"/>
</dbReference>
<protein>
    <submittedName>
        <fullName evidence="4">TIGR01777 family oxidoreductase</fullName>
    </submittedName>
</protein>
<comment type="similarity">
    <text evidence="1">Belongs to the NAD(P)-dependent epimerase/dehydratase family. SDR39U1 subfamily.</text>
</comment>
<accession>A0AAE3SP70</accession>
<proteinExistence type="inferred from homology"/>
<sequence length="307" mass="34094">MKLLITGATGLVGGELLKICREEGIPVNYLTTRRNKIQNGDNLKGFYWNPQNGEIDLSCFEGVTTIINLAGASVAKRWTAAYKKKIVSSRVDSLRTLRLGLAKSGKGQVSSLISASAIGIYPSSFTEYYTEKAEGEDTGFLGQVVASWEEEALKFETLAIKTSLLRIGLVLSEKGGALPQIVMPIRKYVGAAMGSGEQWQSWIHIEDLARMIIFLAQKEGSGVFNAVAPNPVTNKRLTRETAKVFKRPLWLPNIPQFVMKIVLGEMSSILFASQRVSSQKIEKHGFNFHYQNICRALEDLYQKWGEQ</sequence>
<reference evidence="4" key="1">
    <citation type="submission" date="2022-11" db="EMBL/GenBank/DDBJ databases">
        <title>The characterization of three novel Bacteroidetes species and genomic analysis of their roles in tidal elemental geochemical cycles.</title>
        <authorList>
            <person name="Ma K.-J."/>
        </authorList>
    </citation>
    <scope>NUCLEOTIDE SEQUENCE</scope>
    <source>
        <strain evidence="4">M415</strain>
    </source>
</reference>
<dbReference type="EMBL" id="JAPFQP010000004">
    <property type="protein sequence ID" value="MCX2720522.1"/>
    <property type="molecule type" value="Genomic_DNA"/>
</dbReference>
<gene>
    <name evidence="4" type="ORF">OO016_12975</name>
</gene>
<organism evidence="4 5">
    <name type="scientific">Lentiprolixibacter aurantiacus</name>
    <dbReference type="NCBI Taxonomy" id="2993939"/>
    <lineage>
        <taxon>Bacteria</taxon>
        <taxon>Pseudomonadati</taxon>
        <taxon>Bacteroidota</taxon>
        <taxon>Flavobacteriia</taxon>
        <taxon>Flavobacteriales</taxon>
        <taxon>Flavobacteriaceae</taxon>
        <taxon>Lentiprolixibacter</taxon>
    </lineage>
</organism>
<dbReference type="RefSeq" id="WP_266014794.1">
    <property type="nucleotide sequence ID" value="NZ_JAPFQP010000004.1"/>
</dbReference>
<evidence type="ECO:0000259" key="2">
    <source>
        <dbReference type="Pfam" id="PF01370"/>
    </source>
</evidence>
<dbReference type="InterPro" id="IPR036291">
    <property type="entry name" value="NAD(P)-bd_dom_sf"/>
</dbReference>
<dbReference type="Pfam" id="PF01370">
    <property type="entry name" value="Epimerase"/>
    <property type="match status" value="1"/>
</dbReference>
<comment type="caution">
    <text evidence="4">The sequence shown here is derived from an EMBL/GenBank/DDBJ whole genome shotgun (WGS) entry which is preliminary data.</text>
</comment>
<dbReference type="Pfam" id="PF08338">
    <property type="entry name" value="DUF1731"/>
    <property type="match status" value="1"/>
</dbReference>
<dbReference type="PANTHER" id="PTHR11092">
    <property type="entry name" value="SUGAR NUCLEOTIDE EPIMERASE RELATED"/>
    <property type="match status" value="1"/>
</dbReference>
<name>A0AAE3SP70_9FLAO</name>
<evidence type="ECO:0000256" key="1">
    <source>
        <dbReference type="ARBA" id="ARBA00009353"/>
    </source>
</evidence>
<dbReference type="Proteomes" id="UP001207116">
    <property type="component" value="Unassembled WGS sequence"/>
</dbReference>
<dbReference type="InterPro" id="IPR001509">
    <property type="entry name" value="Epimerase_deHydtase"/>
</dbReference>
<evidence type="ECO:0000259" key="3">
    <source>
        <dbReference type="Pfam" id="PF08338"/>
    </source>
</evidence>
<evidence type="ECO:0000313" key="4">
    <source>
        <dbReference type="EMBL" id="MCX2720522.1"/>
    </source>
</evidence>
<dbReference type="AlphaFoldDB" id="A0AAE3SP70"/>
<dbReference type="NCBIfam" id="TIGR01777">
    <property type="entry name" value="yfcH"/>
    <property type="match status" value="1"/>
</dbReference>